<keyword evidence="7" id="KW-1185">Reference proteome</keyword>
<feature type="transmembrane region" description="Helical" evidence="4">
    <location>
        <begin position="138"/>
        <end position="160"/>
    </location>
</feature>
<dbReference type="Proteomes" id="UP000682739">
    <property type="component" value="Chromosome"/>
</dbReference>
<evidence type="ECO:0000256" key="1">
    <source>
        <dbReference type="ARBA" id="ARBA00004370"/>
    </source>
</evidence>
<comment type="subcellular location">
    <subcellularLocation>
        <location evidence="1">Membrane</location>
    </subcellularLocation>
</comment>
<dbReference type="KEGG" id="psym:J1N51_02150"/>
<accession>A0A975DCA1</accession>
<evidence type="ECO:0000256" key="4">
    <source>
        <dbReference type="SAM" id="Phobius"/>
    </source>
</evidence>
<keyword evidence="2 3" id="KW-0807">Transducer</keyword>
<dbReference type="AlphaFoldDB" id="A0A975DCA1"/>
<evidence type="ECO:0000259" key="5">
    <source>
        <dbReference type="PROSITE" id="PS50111"/>
    </source>
</evidence>
<feature type="transmembrane region" description="Helical" evidence="4">
    <location>
        <begin position="12"/>
        <end position="31"/>
    </location>
</feature>
<dbReference type="InterPro" id="IPR004089">
    <property type="entry name" value="MCPsignal_dom"/>
</dbReference>
<feature type="transmembrane region" description="Helical" evidence="4">
    <location>
        <begin position="105"/>
        <end position="126"/>
    </location>
</feature>
<dbReference type="PANTHER" id="PTHR32089">
    <property type="entry name" value="METHYL-ACCEPTING CHEMOTAXIS PROTEIN MCPB"/>
    <property type="match status" value="1"/>
</dbReference>
<proteinExistence type="predicted"/>
<dbReference type="Pfam" id="PF00015">
    <property type="entry name" value="MCPsignal"/>
    <property type="match status" value="1"/>
</dbReference>
<dbReference type="GO" id="GO:0007165">
    <property type="term" value="P:signal transduction"/>
    <property type="evidence" value="ECO:0007669"/>
    <property type="project" value="UniProtKB-KW"/>
</dbReference>
<reference evidence="6" key="1">
    <citation type="submission" date="2021-03" db="EMBL/GenBank/DDBJ databases">
        <title>Description of Psychrosphaera ytuae sp. nov. isolated from deep sea sediment of South China Sea.</title>
        <authorList>
            <person name="Zhang J."/>
            <person name="Xu X.-D."/>
        </authorList>
    </citation>
    <scope>NUCLEOTIDE SEQUENCE</scope>
    <source>
        <strain evidence="6">MTZ26</strain>
    </source>
</reference>
<dbReference type="PROSITE" id="PS50111">
    <property type="entry name" value="CHEMOTAXIS_TRANSDUC_2"/>
    <property type="match status" value="1"/>
</dbReference>
<feature type="transmembrane region" description="Helical" evidence="4">
    <location>
        <begin position="37"/>
        <end position="53"/>
    </location>
</feature>
<dbReference type="SMART" id="SM00283">
    <property type="entry name" value="MA"/>
    <property type="match status" value="1"/>
</dbReference>
<keyword evidence="4" id="KW-0472">Membrane</keyword>
<dbReference type="SUPFAM" id="SSF58104">
    <property type="entry name" value="Methyl-accepting chemotaxis protein (MCP) signaling domain"/>
    <property type="match status" value="1"/>
</dbReference>
<dbReference type="GO" id="GO:0006935">
    <property type="term" value="P:chemotaxis"/>
    <property type="evidence" value="ECO:0007669"/>
    <property type="project" value="UniProtKB-ARBA"/>
</dbReference>
<protein>
    <submittedName>
        <fullName evidence="6">Methyl-accepting chemotaxis protein</fullName>
    </submittedName>
</protein>
<name>A0A975DCA1_9GAMM</name>
<dbReference type="EMBL" id="CP072110">
    <property type="protein sequence ID" value="QTH64309.1"/>
    <property type="molecule type" value="Genomic_DNA"/>
</dbReference>
<evidence type="ECO:0000313" key="7">
    <source>
        <dbReference type="Proteomes" id="UP000682739"/>
    </source>
</evidence>
<organism evidence="6 7">
    <name type="scientific">Psychrosphaera ytuae</name>
    <dbReference type="NCBI Taxonomy" id="2820710"/>
    <lineage>
        <taxon>Bacteria</taxon>
        <taxon>Pseudomonadati</taxon>
        <taxon>Pseudomonadota</taxon>
        <taxon>Gammaproteobacteria</taxon>
        <taxon>Alteromonadales</taxon>
        <taxon>Pseudoalteromonadaceae</taxon>
        <taxon>Psychrosphaera</taxon>
    </lineage>
</organism>
<sequence length="493" mass="54533">MKYLWIYKANRMFRFVLVGQTLISFLIAYFTGTWTEAIVISLITIAVPLYLIQTQPLHYMTRHSVAIAIQILTALHIQQTQGLTEIHFEIFSVLAFLTMYKDWRVVVTSVVVIAVHHVLFFLLQANGQPFFIFEEGHVMLYILLIHAFFAVAEGAVLAYISATAFDEARTAETVQSKIHEILKNEEQVDLRIELDEKNKTMEEFNRLIASFADLTNHSKNLSKDILTMSKQVDEVTYKINDATSENNVQIELITEATHQMTTANVDIADRSNNVNMLAETATDKTSEAKQIIVSSNDSITNLKNDLTDTSTTIDQLAEKCSSIEAAMASIKSISEQTNLLALNAAIESARAGDHGRGFAVVADEVRQLAMHTGKNAEEISDITTSLISDVTKSVSQMQTCLQNATEATEASVQAVLVIDKVLEDISAVSENIASVATAAEQQSLVSENITQSTLTLNDTAESLAQHVKDAHHSVSKMNKSINSLDKELAKFIV</sequence>
<dbReference type="Gene3D" id="1.10.287.950">
    <property type="entry name" value="Methyl-accepting chemotaxis protein"/>
    <property type="match status" value="1"/>
</dbReference>
<feature type="domain" description="Methyl-accepting transducer" evidence="5">
    <location>
        <begin position="221"/>
        <end position="457"/>
    </location>
</feature>
<keyword evidence="4" id="KW-1133">Transmembrane helix</keyword>
<dbReference type="GO" id="GO:0016020">
    <property type="term" value="C:membrane"/>
    <property type="evidence" value="ECO:0007669"/>
    <property type="project" value="UniProtKB-SubCell"/>
</dbReference>
<dbReference type="RefSeq" id="WP_208832364.1">
    <property type="nucleotide sequence ID" value="NZ_CP072110.1"/>
</dbReference>
<evidence type="ECO:0000313" key="6">
    <source>
        <dbReference type="EMBL" id="QTH64309.1"/>
    </source>
</evidence>
<gene>
    <name evidence="6" type="ORF">J1N51_02150</name>
</gene>
<keyword evidence="4" id="KW-0812">Transmembrane</keyword>
<evidence type="ECO:0000256" key="3">
    <source>
        <dbReference type="PROSITE-ProRule" id="PRU00284"/>
    </source>
</evidence>
<dbReference type="PANTHER" id="PTHR32089:SF112">
    <property type="entry name" value="LYSOZYME-LIKE PROTEIN-RELATED"/>
    <property type="match status" value="1"/>
</dbReference>
<evidence type="ECO:0000256" key="2">
    <source>
        <dbReference type="ARBA" id="ARBA00023224"/>
    </source>
</evidence>